<dbReference type="PANTHER" id="PTHR40465">
    <property type="entry name" value="CHROMOSOME 1, WHOLE GENOME SHOTGUN SEQUENCE"/>
    <property type="match status" value="1"/>
</dbReference>
<name>A0A6A4GD58_9AGAR</name>
<feature type="transmembrane region" description="Helical" evidence="2">
    <location>
        <begin position="275"/>
        <end position="296"/>
    </location>
</feature>
<dbReference type="Pfam" id="PF20152">
    <property type="entry name" value="DUF6534"/>
    <property type="match status" value="1"/>
</dbReference>
<proteinExistence type="predicted"/>
<sequence length="411" mass="44813">MFIPSGRMGYNKRLTSRVKHARLVSFSISSDSLTIPSLVMSGLTSLDPNLATKLTESLNGLYAGSYLAGVFYGLTTHQTFLYFRRSGKDPLSTRLLVLVLWILDTLHAVLAAVALRKLTEESILNPLSMLINKVPWTLSFSLFMMCLSDSGVRGFYCYRIWRLSKRNWILTAVPVFPVICALVAGLYCTSKTVGKSGLQALNLIGELDATLISICVADSILAGFLCVLLWNSRSGIRRTNSVISTLILYTVTTGLLTSVVAIATLIMMLTMKETFAYAGAFFMLSKLYFSSLLATLNRREKIRTQMNGTSGMVSIPLQTGNSRGLEGIGSGLILRSFKSNEDASTARSGMIQQNDFEGQVGGVGLGQGPLHLSHVEIKVETDVIQSHESSGQISYTGPREDHDSNSAESMV</sequence>
<feature type="transmembrane region" description="Helical" evidence="2">
    <location>
        <begin position="135"/>
        <end position="156"/>
    </location>
</feature>
<feature type="domain" description="DUF6534" evidence="3">
    <location>
        <begin position="215"/>
        <end position="300"/>
    </location>
</feature>
<dbReference type="InterPro" id="IPR045339">
    <property type="entry name" value="DUF6534"/>
</dbReference>
<reference evidence="4" key="1">
    <citation type="journal article" date="2019" name="Environ. Microbiol.">
        <title>Fungal ecological strategies reflected in gene transcription - a case study of two litter decomposers.</title>
        <authorList>
            <person name="Barbi F."/>
            <person name="Kohler A."/>
            <person name="Barry K."/>
            <person name="Baskaran P."/>
            <person name="Daum C."/>
            <person name="Fauchery L."/>
            <person name="Ihrmark K."/>
            <person name="Kuo A."/>
            <person name="LaButti K."/>
            <person name="Lipzen A."/>
            <person name="Morin E."/>
            <person name="Grigoriev I.V."/>
            <person name="Henrissat B."/>
            <person name="Lindahl B."/>
            <person name="Martin F."/>
        </authorList>
    </citation>
    <scope>NUCLEOTIDE SEQUENCE</scope>
    <source>
        <strain evidence="4">JB14</strain>
    </source>
</reference>
<dbReference type="EMBL" id="ML770445">
    <property type="protein sequence ID" value="KAE9383482.1"/>
    <property type="molecule type" value="Genomic_DNA"/>
</dbReference>
<feature type="transmembrane region" description="Helical" evidence="2">
    <location>
        <begin position="242"/>
        <end position="269"/>
    </location>
</feature>
<keyword evidence="5" id="KW-1185">Reference proteome</keyword>
<keyword evidence="2" id="KW-1133">Transmembrane helix</keyword>
<feature type="transmembrane region" description="Helical" evidence="2">
    <location>
        <begin position="21"/>
        <end position="43"/>
    </location>
</feature>
<dbReference type="PANTHER" id="PTHR40465:SF1">
    <property type="entry name" value="DUF6534 DOMAIN-CONTAINING PROTEIN"/>
    <property type="match status" value="1"/>
</dbReference>
<keyword evidence="2" id="KW-0472">Membrane</keyword>
<dbReference type="Proteomes" id="UP000799118">
    <property type="component" value="Unassembled WGS sequence"/>
</dbReference>
<evidence type="ECO:0000256" key="1">
    <source>
        <dbReference type="SAM" id="MobiDB-lite"/>
    </source>
</evidence>
<feature type="transmembrane region" description="Helical" evidence="2">
    <location>
        <begin position="207"/>
        <end position="230"/>
    </location>
</feature>
<feature type="transmembrane region" description="Helical" evidence="2">
    <location>
        <begin position="95"/>
        <end position="115"/>
    </location>
</feature>
<feature type="region of interest" description="Disordered" evidence="1">
    <location>
        <begin position="386"/>
        <end position="411"/>
    </location>
</feature>
<feature type="transmembrane region" description="Helical" evidence="2">
    <location>
        <begin position="168"/>
        <end position="187"/>
    </location>
</feature>
<evidence type="ECO:0000313" key="4">
    <source>
        <dbReference type="EMBL" id="KAE9383482.1"/>
    </source>
</evidence>
<dbReference type="AlphaFoldDB" id="A0A6A4GD58"/>
<feature type="compositionally biased region" description="Polar residues" evidence="1">
    <location>
        <begin position="386"/>
        <end position="395"/>
    </location>
</feature>
<gene>
    <name evidence="4" type="ORF">BT96DRAFT_1027197</name>
</gene>
<evidence type="ECO:0000313" key="5">
    <source>
        <dbReference type="Proteomes" id="UP000799118"/>
    </source>
</evidence>
<accession>A0A6A4GD58</accession>
<organism evidence="4 5">
    <name type="scientific">Gymnopus androsaceus JB14</name>
    <dbReference type="NCBI Taxonomy" id="1447944"/>
    <lineage>
        <taxon>Eukaryota</taxon>
        <taxon>Fungi</taxon>
        <taxon>Dikarya</taxon>
        <taxon>Basidiomycota</taxon>
        <taxon>Agaricomycotina</taxon>
        <taxon>Agaricomycetes</taxon>
        <taxon>Agaricomycetidae</taxon>
        <taxon>Agaricales</taxon>
        <taxon>Marasmiineae</taxon>
        <taxon>Omphalotaceae</taxon>
        <taxon>Gymnopus</taxon>
    </lineage>
</organism>
<protein>
    <recommendedName>
        <fullName evidence="3">DUF6534 domain-containing protein</fullName>
    </recommendedName>
</protein>
<evidence type="ECO:0000256" key="2">
    <source>
        <dbReference type="SAM" id="Phobius"/>
    </source>
</evidence>
<dbReference type="OrthoDB" id="2961224at2759"/>
<evidence type="ECO:0000259" key="3">
    <source>
        <dbReference type="Pfam" id="PF20152"/>
    </source>
</evidence>
<keyword evidence="2" id="KW-0812">Transmembrane</keyword>
<feature type="transmembrane region" description="Helical" evidence="2">
    <location>
        <begin position="63"/>
        <end position="83"/>
    </location>
</feature>